<dbReference type="GO" id="GO:0004016">
    <property type="term" value="F:adenylate cyclase activity"/>
    <property type="evidence" value="ECO:0007669"/>
    <property type="project" value="UniProtKB-ARBA"/>
</dbReference>
<dbReference type="InterPro" id="IPR029787">
    <property type="entry name" value="Nucleotide_cyclase"/>
</dbReference>
<accession>A0A1H1ZWH7</accession>
<evidence type="ECO:0000259" key="2">
    <source>
        <dbReference type="PROSITE" id="PS50125"/>
    </source>
</evidence>
<evidence type="ECO:0000256" key="1">
    <source>
        <dbReference type="ARBA" id="ARBA00005381"/>
    </source>
</evidence>
<dbReference type="PROSITE" id="PS50125">
    <property type="entry name" value="GUANYLATE_CYCLASE_2"/>
    <property type="match status" value="1"/>
</dbReference>
<evidence type="ECO:0000313" key="6">
    <source>
        <dbReference type="Proteomes" id="UP000893823"/>
    </source>
</evidence>
<protein>
    <submittedName>
        <fullName evidence="4">Adenylate cyclase, class 3</fullName>
    </submittedName>
    <submittedName>
        <fullName evidence="3">Class 3 adenylate cyclase</fullName>
    </submittedName>
</protein>
<proteinExistence type="inferred from homology"/>
<name>A0A1H1ZWH7_9MICO</name>
<dbReference type="CDD" id="cd07302">
    <property type="entry name" value="CHD"/>
    <property type="match status" value="1"/>
</dbReference>
<dbReference type="EMBL" id="SODL02000002">
    <property type="protein sequence ID" value="MCP2367308.1"/>
    <property type="molecule type" value="Genomic_DNA"/>
</dbReference>
<dbReference type="GO" id="GO:0006171">
    <property type="term" value="P:cAMP biosynthetic process"/>
    <property type="evidence" value="ECO:0007669"/>
    <property type="project" value="TreeGrafter"/>
</dbReference>
<sequence>MDGSADRYTRDDVVERAGVDAAFVDRLIELGVLAPGADGAFSRGDVQRVRLIDACDRAGMSAEAIADAVAGGRLHLDFLDGPQYRWSELRTETYGELAARLGMPFELIRQTGTTLANRVLTPDDRTREDDEAIFSVMEVVAGMVDADALTRLGRVYVDGMRRVAEAENELFQTYLIGGLMQSGLTYGEALERAAAIGERLTPRVDRMVFALYRRQQERGWTAGMVEGIERALEAAGSHAGPARPPSFVFIDLAGYTDLTDAQGDAAGARLAGRMSSMVERVVADHAGTPVKWLGDGVMVHFGQAGQAVRATLEMVEAAPVIGLPAHAGIAVGPVVMQDGDYFGRAVNLASRISGAAAAGQTLVTGSVAELAAEPGIAFREVGPLDLKGFADRVTVFEATAAGSDSSASRGESP</sequence>
<dbReference type="AlphaFoldDB" id="A0A1H1ZWH7"/>
<dbReference type="RefSeq" id="WP_133988513.1">
    <property type="nucleotide sequence ID" value="NZ_BMDN01000002.1"/>
</dbReference>
<dbReference type="OrthoDB" id="310836at2"/>
<dbReference type="SUPFAM" id="SSF55073">
    <property type="entry name" value="Nucleotide cyclase"/>
    <property type="match status" value="1"/>
</dbReference>
<dbReference type="PANTHER" id="PTHR43081:SF19">
    <property type="entry name" value="PH-SENSITIVE ADENYLATE CYCLASE RV1264"/>
    <property type="match status" value="1"/>
</dbReference>
<evidence type="ECO:0000313" key="3">
    <source>
        <dbReference type="EMBL" id="MCP2367308.1"/>
    </source>
</evidence>
<comment type="similarity">
    <text evidence="1">Belongs to the adenylyl cyclase class-3 family.</text>
</comment>
<gene>
    <name evidence="3" type="ORF">BCL57_001462</name>
    <name evidence="4" type="ORF">SAMN04489721_3386</name>
</gene>
<dbReference type="Pfam" id="PF00211">
    <property type="entry name" value="Guanylate_cyc"/>
    <property type="match status" value="1"/>
</dbReference>
<dbReference type="Proteomes" id="UP000199482">
    <property type="component" value="Chromosome I"/>
</dbReference>
<dbReference type="EMBL" id="LT629755">
    <property type="protein sequence ID" value="SDT38040.1"/>
    <property type="molecule type" value="Genomic_DNA"/>
</dbReference>
<dbReference type="InterPro" id="IPR050697">
    <property type="entry name" value="Adenylyl/Guanylyl_Cyclase_3/4"/>
</dbReference>
<dbReference type="PANTHER" id="PTHR43081">
    <property type="entry name" value="ADENYLATE CYCLASE, TERMINAL-DIFFERENTIATION SPECIFIC-RELATED"/>
    <property type="match status" value="1"/>
</dbReference>
<reference evidence="5" key="1">
    <citation type="submission" date="2016-10" db="EMBL/GenBank/DDBJ databases">
        <authorList>
            <person name="Varghese N."/>
            <person name="Submissions S."/>
        </authorList>
    </citation>
    <scope>NUCLEOTIDE SEQUENCE [LARGE SCALE GENOMIC DNA]</scope>
    <source>
        <strain evidence="5">CPCC 202695</strain>
    </source>
</reference>
<dbReference type="Proteomes" id="UP000893823">
    <property type="component" value="Unassembled WGS sequence"/>
</dbReference>
<organism evidence="4 5">
    <name type="scientific">Agromyces flavus</name>
    <dbReference type="NCBI Taxonomy" id="589382"/>
    <lineage>
        <taxon>Bacteria</taxon>
        <taxon>Bacillati</taxon>
        <taxon>Actinomycetota</taxon>
        <taxon>Actinomycetes</taxon>
        <taxon>Micrococcales</taxon>
        <taxon>Microbacteriaceae</taxon>
        <taxon>Agromyces</taxon>
    </lineage>
</organism>
<reference evidence="3" key="3">
    <citation type="submission" date="2022-06" db="EMBL/GenBank/DDBJ databases">
        <title>Genomic Encyclopedia of Type Strains, Phase III (KMG-III): the genomes of soil and plant-associated and newly described type strains.</title>
        <authorList>
            <person name="Whitman W."/>
        </authorList>
    </citation>
    <scope>NUCLEOTIDE SEQUENCE</scope>
    <source>
        <strain evidence="3">CPCC 202695</strain>
    </source>
</reference>
<reference evidence="4" key="2">
    <citation type="submission" date="2016-10" db="EMBL/GenBank/DDBJ databases">
        <authorList>
            <person name="de Groot N.N."/>
        </authorList>
    </citation>
    <scope>NUCLEOTIDE SEQUENCE [LARGE SCALE GENOMIC DNA]</scope>
    <source>
        <strain evidence="4">CPCC 202695</strain>
    </source>
</reference>
<keyword evidence="6" id="KW-1185">Reference proteome</keyword>
<dbReference type="SMART" id="SM00044">
    <property type="entry name" value="CYCc"/>
    <property type="match status" value="1"/>
</dbReference>
<dbReference type="InterPro" id="IPR001054">
    <property type="entry name" value="A/G_cyclase"/>
</dbReference>
<evidence type="ECO:0000313" key="4">
    <source>
        <dbReference type="EMBL" id="SDT38040.1"/>
    </source>
</evidence>
<dbReference type="Gene3D" id="3.30.70.1230">
    <property type="entry name" value="Nucleotide cyclase"/>
    <property type="match status" value="1"/>
</dbReference>
<evidence type="ECO:0000313" key="5">
    <source>
        <dbReference type="Proteomes" id="UP000199482"/>
    </source>
</evidence>
<dbReference type="GO" id="GO:0035556">
    <property type="term" value="P:intracellular signal transduction"/>
    <property type="evidence" value="ECO:0007669"/>
    <property type="project" value="InterPro"/>
</dbReference>
<feature type="domain" description="Guanylate cyclase" evidence="2">
    <location>
        <begin position="246"/>
        <end position="353"/>
    </location>
</feature>
<dbReference type="STRING" id="589382.SAMN04489721_3386"/>